<dbReference type="NCBIfam" id="TIGR03783">
    <property type="entry name" value="Bac_Flav_CT_G"/>
    <property type="match status" value="1"/>
</dbReference>
<dbReference type="InterPro" id="IPR053155">
    <property type="entry name" value="F-pilin_assembly_TraC"/>
</dbReference>
<evidence type="ECO:0008006" key="4">
    <source>
        <dbReference type="Google" id="ProtNLM"/>
    </source>
</evidence>
<sequence length="687" mass="79102">MRNTSKATTLENKFPLLAVEEDCIISKDADITVGFRVELPELFTLTSPEYDAIHASWLKAIKTLPAYSIVCKQDWFIEESYKPDAGNEDMSFLSRSFERHFNERPYLNHTCYLYLTKTSKERAKSQSNFTALTRGFIVPKEIQDKETVGKFLEAVDQFERIVNDSGFIRLQRMTTTEIAGDGNTPGIVEKYFALSGDTTCLQDFSLGAGEMKIGDNYLCLHTLSDTDDLPGQVFTDTRYERLSTDRSDCRLSFAAPIGVLLSCNHLVSQYIFIDDHRENLKRFERQAKNMHSLSRYSRSNQINKIWIEQYLNEAHSLGLTSVRSHVNVMAWTDNREELRRIKNDVGNQLALMECKPRHNTIDTPTLFWAGIPGNQGDFPAEESFYTFAQQALCFFIGETNYKTSPSPFGIKMVDRLSGKPLHVDISDLPMKKGIITNRNKFILGPSGSGKSFFTNHLVRQYYEQGAHVLLVDTGNSYEGLCKLIHQKTKGEDGIYFTYTEQNPIAFNPFYTDDNVFDIEKRESIKTLILTLWKRDNEPPRRSEEVALSNAVSLYIEKLKAYPHLRASFNTFYEFTGSEYREILKGKNVREKDFDIDNFLNVLEPYYSGGEYDYLLNSEKQLDLLSKRFIVFELDNIKDHKILFPIVTIIIMETFINKMRFLRISLFFNQLSIRKTTIGNGLETSETL</sequence>
<comment type="caution">
    <text evidence="3">The sequence shown here is derived from an EMBL/GenBank/DDBJ whole genome shotgun (WGS) entry which is preliminary data.</text>
</comment>
<protein>
    <recommendedName>
        <fullName evidence="4">Type IV secretion system protein virB4</fullName>
    </recommendedName>
</protein>
<reference evidence="3" key="1">
    <citation type="submission" date="2019-03" db="EMBL/GenBank/DDBJ databases">
        <title>Single cell metagenomics reveals metabolic interactions within the superorganism composed of flagellate Streblomastix strix and complex community of Bacteroidetes bacteria on its surface.</title>
        <authorList>
            <person name="Treitli S.C."/>
            <person name="Kolisko M."/>
            <person name="Husnik F."/>
            <person name="Keeling P."/>
            <person name="Hampl V."/>
        </authorList>
    </citation>
    <scope>NUCLEOTIDE SEQUENCE</scope>
    <source>
        <strain evidence="3">STM</strain>
    </source>
</reference>
<feature type="domain" description="TraG N-terminal Bacteroidetes" evidence="1">
    <location>
        <begin position="3"/>
        <end position="55"/>
    </location>
</feature>
<gene>
    <name evidence="3" type="ORF">EZS27_011733</name>
</gene>
<feature type="domain" description="TraG P-loop" evidence="2">
    <location>
        <begin position="409"/>
        <end position="662"/>
    </location>
</feature>
<name>A0A5J4S3U3_9ZZZZ</name>
<dbReference type="SUPFAM" id="SSF52540">
    <property type="entry name" value="P-loop containing nucleoside triphosphate hydrolases"/>
    <property type="match status" value="1"/>
</dbReference>
<dbReference type="Gene3D" id="1.10.8.730">
    <property type="match status" value="1"/>
</dbReference>
<proteinExistence type="predicted"/>
<dbReference type="InterPro" id="IPR022509">
    <property type="entry name" value="Conjugation_ATPase_TraG"/>
</dbReference>
<dbReference type="InterPro" id="IPR024451">
    <property type="entry name" value="TraG_N_Bacteroidetes"/>
</dbReference>
<evidence type="ECO:0000259" key="2">
    <source>
        <dbReference type="Pfam" id="PF19044"/>
    </source>
</evidence>
<dbReference type="Pfam" id="PF19044">
    <property type="entry name" value="P-loop_TraG"/>
    <property type="match status" value="1"/>
</dbReference>
<dbReference type="PANTHER" id="PTHR38467:SF1">
    <property type="entry name" value="CONJUGATIVE TRANSFER: ASSEMBLY"/>
    <property type="match status" value="1"/>
</dbReference>
<dbReference type="PANTHER" id="PTHR38467">
    <property type="match status" value="1"/>
</dbReference>
<dbReference type="AlphaFoldDB" id="A0A5J4S3U3"/>
<evidence type="ECO:0000313" key="3">
    <source>
        <dbReference type="EMBL" id="KAA6340392.1"/>
    </source>
</evidence>
<accession>A0A5J4S3U3</accession>
<dbReference type="InterPro" id="IPR043964">
    <property type="entry name" value="P-loop_TraG"/>
</dbReference>
<dbReference type="InterPro" id="IPR027417">
    <property type="entry name" value="P-loop_NTPase"/>
</dbReference>
<dbReference type="Pfam" id="PF12991">
    <property type="entry name" value="DUF3875"/>
    <property type="match status" value="1"/>
</dbReference>
<evidence type="ECO:0000259" key="1">
    <source>
        <dbReference type="Pfam" id="PF12991"/>
    </source>
</evidence>
<dbReference type="Gene3D" id="3.40.50.300">
    <property type="entry name" value="P-loop containing nucleotide triphosphate hydrolases"/>
    <property type="match status" value="1"/>
</dbReference>
<organism evidence="3">
    <name type="scientific">termite gut metagenome</name>
    <dbReference type="NCBI Taxonomy" id="433724"/>
    <lineage>
        <taxon>unclassified sequences</taxon>
        <taxon>metagenomes</taxon>
        <taxon>organismal metagenomes</taxon>
    </lineage>
</organism>
<dbReference type="EMBL" id="SNRY01000463">
    <property type="protein sequence ID" value="KAA6340392.1"/>
    <property type="molecule type" value="Genomic_DNA"/>
</dbReference>